<comment type="caution">
    <text evidence="1">The sequence shown here is derived from an EMBL/GenBank/DDBJ whole genome shotgun (WGS) entry which is preliminary data.</text>
</comment>
<accession>A0A1F6XLB4</accession>
<evidence type="ECO:0000313" key="2">
    <source>
        <dbReference type="Proteomes" id="UP000176629"/>
    </source>
</evidence>
<sequence length="63" mass="7030">MTYLVVNLGKNCSEAELQPLLVKVKGEVKKEAKDFVLISKGNFQMIQQVGADFQLDTHVHVPC</sequence>
<protein>
    <submittedName>
        <fullName evidence="1">Uncharacterized protein</fullName>
    </submittedName>
</protein>
<gene>
    <name evidence="1" type="ORF">A3A03_01090</name>
</gene>
<name>A0A1F6XLB4_9BACT</name>
<reference evidence="1 2" key="1">
    <citation type="journal article" date="2016" name="Nat. Commun.">
        <title>Thousands of microbial genomes shed light on interconnected biogeochemical processes in an aquifer system.</title>
        <authorList>
            <person name="Anantharaman K."/>
            <person name="Brown C.T."/>
            <person name="Hug L.A."/>
            <person name="Sharon I."/>
            <person name="Castelle C.J."/>
            <person name="Probst A.J."/>
            <person name="Thomas B.C."/>
            <person name="Singh A."/>
            <person name="Wilkins M.J."/>
            <person name="Karaoz U."/>
            <person name="Brodie E.L."/>
            <person name="Williams K.H."/>
            <person name="Hubbard S.S."/>
            <person name="Banfield J.F."/>
        </authorList>
    </citation>
    <scope>NUCLEOTIDE SEQUENCE [LARGE SCALE GENOMIC DNA]</scope>
</reference>
<evidence type="ECO:0000313" key="1">
    <source>
        <dbReference type="EMBL" id="OGI94926.1"/>
    </source>
</evidence>
<dbReference type="EMBL" id="MFUX01000004">
    <property type="protein sequence ID" value="OGI94926.1"/>
    <property type="molecule type" value="Genomic_DNA"/>
</dbReference>
<dbReference type="STRING" id="1801773.A3A03_01090"/>
<dbReference type="AlphaFoldDB" id="A0A1F6XLB4"/>
<proteinExistence type="predicted"/>
<organism evidence="1 2">
    <name type="scientific">Candidatus Nomurabacteria bacterium RIFCSPLOWO2_01_FULL_40_18</name>
    <dbReference type="NCBI Taxonomy" id="1801773"/>
    <lineage>
        <taxon>Bacteria</taxon>
        <taxon>Candidatus Nomuraibacteriota</taxon>
    </lineage>
</organism>
<dbReference type="Proteomes" id="UP000176629">
    <property type="component" value="Unassembled WGS sequence"/>
</dbReference>